<feature type="non-terminal residue" evidence="1">
    <location>
        <position position="60"/>
    </location>
</feature>
<organism evidence="1">
    <name type="scientific">Arion vulgaris</name>
    <dbReference type="NCBI Taxonomy" id="1028688"/>
    <lineage>
        <taxon>Eukaryota</taxon>
        <taxon>Metazoa</taxon>
        <taxon>Spiralia</taxon>
        <taxon>Lophotrochozoa</taxon>
        <taxon>Mollusca</taxon>
        <taxon>Gastropoda</taxon>
        <taxon>Heterobranchia</taxon>
        <taxon>Euthyneura</taxon>
        <taxon>Panpulmonata</taxon>
        <taxon>Eupulmonata</taxon>
        <taxon>Stylommatophora</taxon>
        <taxon>Helicina</taxon>
        <taxon>Arionoidea</taxon>
        <taxon>Arionidae</taxon>
        <taxon>Arion</taxon>
    </lineage>
</organism>
<dbReference type="EMBL" id="HACG01026376">
    <property type="protein sequence ID" value="CEK73241.1"/>
    <property type="molecule type" value="Transcribed_RNA"/>
</dbReference>
<evidence type="ECO:0000313" key="1">
    <source>
        <dbReference type="EMBL" id="CEK73241.1"/>
    </source>
</evidence>
<gene>
    <name evidence="1" type="primary">ORF85895</name>
</gene>
<reference evidence="1" key="1">
    <citation type="submission" date="2014-12" db="EMBL/GenBank/DDBJ databases">
        <title>Insight into the proteome of Arion vulgaris.</title>
        <authorList>
            <person name="Aradska J."/>
            <person name="Bulat T."/>
            <person name="Smidak R."/>
            <person name="Sarate P."/>
            <person name="Gangsoo J."/>
            <person name="Sialana F."/>
            <person name="Bilban M."/>
            <person name="Lubec G."/>
        </authorList>
    </citation>
    <scope>NUCLEOTIDE SEQUENCE</scope>
    <source>
        <tissue evidence="1">Skin</tissue>
    </source>
</reference>
<name>A0A0B6ZZH8_9EUPU</name>
<accession>A0A0B6ZZH8</accession>
<dbReference type="AlphaFoldDB" id="A0A0B6ZZH8"/>
<sequence>MLREMKILCVYSIDLNMNVESFCINFFYLGPTLEVPQQVDPLLVNVKTFKTPSVINLSNE</sequence>
<protein>
    <submittedName>
        <fullName evidence="1">Uncharacterized protein</fullName>
    </submittedName>
</protein>
<proteinExistence type="predicted"/>